<evidence type="ECO:0000256" key="1">
    <source>
        <dbReference type="SAM" id="MobiDB-lite"/>
    </source>
</evidence>
<feature type="region of interest" description="Disordered" evidence="1">
    <location>
        <begin position="1"/>
        <end position="49"/>
    </location>
</feature>
<organism evidence="2 3">
    <name type="scientific">Brachybacterium endophyticum</name>
    <dbReference type="NCBI Taxonomy" id="2182385"/>
    <lineage>
        <taxon>Bacteria</taxon>
        <taxon>Bacillati</taxon>
        <taxon>Actinomycetota</taxon>
        <taxon>Actinomycetes</taxon>
        <taxon>Micrococcales</taxon>
        <taxon>Dermabacteraceae</taxon>
        <taxon>Brachybacterium</taxon>
    </lineage>
</organism>
<name>A0A2U2RMM8_9MICO</name>
<keyword evidence="3" id="KW-1185">Reference proteome</keyword>
<gene>
    <name evidence="2" type="ORF">DEO23_00220</name>
</gene>
<reference evidence="2 3" key="1">
    <citation type="submission" date="2018-05" db="EMBL/GenBank/DDBJ databases">
        <title>Brachybacterium sp. M1HQ-2T, whole genome shotgun sequence.</title>
        <authorList>
            <person name="Tuo L."/>
        </authorList>
    </citation>
    <scope>NUCLEOTIDE SEQUENCE [LARGE SCALE GENOMIC DNA]</scope>
    <source>
        <strain evidence="2 3">M1HQ-2</strain>
    </source>
</reference>
<dbReference type="AlphaFoldDB" id="A0A2U2RMM8"/>
<feature type="compositionally biased region" description="Basic and acidic residues" evidence="1">
    <location>
        <begin position="9"/>
        <end position="23"/>
    </location>
</feature>
<proteinExistence type="predicted"/>
<comment type="caution">
    <text evidence="2">The sequence shown here is derived from an EMBL/GenBank/DDBJ whole genome shotgun (WGS) entry which is preliminary data.</text>
</comment>
<evidence type="ECO:0000313" key="3">
    <source>
        <dbReference type="Proteomes" id="UP000245590"/>
    </source>
</evidence>
<evidence type="ECO:0000313" key="2">
    <source>
        <dbReference type="EMBL" id="PWH07130.1"/>
    </source>
</evidence>
<protein>
    <submittedName>
        <fullName evidence="2">Uncharacterized protein</fullName>
    </submittedName>
</protein>
<sequence length="108" mass="11587">MLLTASTTDRAESTSEAREERRYGFFSRPSQTKSQTEDRAEARSGWPELSDPDAEAAIIVLKHLGDTAPSPELNGFILQVMGQVLGVAEDAGDEPAAASPGIEPEAER</sequence>
<dbReference type="Proteomes" id="UP000245590">
    <property type="component" value="Unassembled WGS sequence"/>
</dbReference>
<dbReference type="EMBL" id="QFKX01000001">
    <property type="protein sequence ID" value="PWH07130.1"/>
    <property type="molecule type" value="Genomic_DNA"/>
</dbReference>
<accession>A0A2U2RMM8</accession>